<evidence type="ECO:0000313" key="2">
    <source>
        <dbReference type="Proteomes" id="UP001164424"/>
    </source>
</evidence>
<accession>A0A9X9P1A1</accession>
<proteinExistence type="predicted"/>
<organism evidence="1 2">
    <name type="scientific">Aeromonas phage A051</name>
    <dbReference type="NCBI Taxonomy" id="2985286"/>
    <lineage>
        <taxon>Viruses</taxon>
        <taxon>Duplodnaviria</taxon>
        <taxon>Heunggongvirae</taxon>
        <taxon>Uroviricota</taxon>
        <taxon>Caudoviricetes</taxon>
        <taxon>Peduoviridae</taxon>
        <taxon>Bielevirus</taxon>
        <taxon>Bielevirus A051</taxon>
    </lineage>
</organism>
<sequence length="31" mass="3078">MSGPLLMLANVNTTAPIARVADGAARKGAPL</sequence>
<dbReference type="Proteomes" id="UP001164424">
    <property type="component" value="Segment"/>
</dbReference>
<evidence type="ECO:0000313" key="1">
    <source>
        <dbReference type="EMBL" id="UYE91967.1"/>
    </source>
</evidence>
<reference evidence="1" key="1">
    <citation type="submission" date="2022-09" db="EMBL/GenBank/DDBJ databases">
        <authorList>
            <person name="Lin M."/>
            <person name="Ye Y."/>
        </authorList>
    </citation>
    <scope>NUCLEOTIDE SEQUENCE</scope>
</reference>
<name>A0A9X9P1A1_9CAUD</name>
<gene>
    <name evidence="1" type="ORF">A051pD_gene0043</name>
</gene>
<keyword evidence="2" id="KW-1185">Reference proteome</keyword>
<dbReference type="EMBL" id="OP484843">
    <property type="protein sequence ID" value="UYE91967.1"/>
    <property type="molecule type" value="Genomic_DNA"/>
</dbReference>
<protein>
    <submittedName>
        <fullName evidence="1">Uncharacterized protein</fullName>
    </submittedName>
</protein>